<keyword evidence="3" id="KW-1185">Reference proteome</keyword>
<organism evidence="2 3">
    <name type="scientific">Lentinus tigrinus ALCF2SS1-6</name>
    <dbReference type="NCBI Taxonomy" id="1328759"/>
    <lineage>
        <taxon>Eukaryota</taxon>
        <taxon>Fungi</taxon>
        <taxon>Dikarya</taxon>
        <taxon>Basidiomycota</taxon>
        <taxon>Agaricomycotina</taxon>
        <taxon>Agaricomycetes</taxon>
        <taxon>Polyporales</taxon>
        <taxon>Polyporaceae</taxon>
        <taxon>Lentinus</taxon>
    </lineage>
</organism>
<dbReference type="AlphaFoldDB" id="A0A5C2RP67"/>
<reference evidence="2" key="1">
    <citation type="journal article" date="2018" name="Genome Biol. Evol.">
        <title>Genomics and development of Lentinus tigrinus, a white-rot wood-decaying mushroom with dimorphic fruiting bodies.</title>
        <authorList>
            <person name="Wu B."/>
            <person name="Xu Z."/>
            <person name="Knudson A."/>
            <person name="Carlson A."/>
            <person name="Chen N."/>
            <person name="Kovaka S."/>
            <person name="LaButti K."/>
            <person name="Lipzen A."/>
            <person name="Pennachio C."/>
            <person name="Riley R."/>
            <person name="Schakwitz W."/>
            <person name="Umezawa K."/>
            <person name="Ohm R.A."/>
            <person name="Grigoriev I.V."/>
            <person name="Nagy L.G."/>
            <person name="Gibbons J."/>
            <person name="Hibbett D."/>
        </authorList>
    </citation>
    <scope>NUCLEOTIDE SEQUENCE [LARGE SCALE GENOMIC DNA]</scope>
    <source>
        <strain evidence="2">ALCF2SS1-6</strain>
    </source>
</reference>
<proteinExistence type="predicted"/>
<dbReference type="EMBL" id="ML122329">
    <property type="protein sequence ID" value="RPD53124.1"/>
    <property type="molecule type" value="Genomic_DNA"/>
</dbReference>
<evidence type="ECO:0000313" key="3">
    <source>
        <dbReference type="Proteomes" id="UP000313359"/>
    </source>
</evidence>
<dbReference type="Proteomes" id="UP000313359">
    <property type="component" value="Unassembled WGS sequence"/>
</dbReference>
<name>A0A5C2RP67_9APHY</name>
<evidence type="ECO:0000313" key="2">
    <source>
        <dbReference type="EMBL" id="RPD53124.1"/>
    </source>
</evidence>
<evidence type="ECO:0000256" key="1">
    <source>
        <dbReference type="SAM" id="MobiDB-lite"/>
    </source>
</evidence>
<feature type="region of interest" description="Disordered" evidence="1">
    <location>
        <begin position="161"/>
        <end position="187"/>
    </location>
</feature>
<gene>
    <name evidence="2" type="ORF">L227DRAFT_420797</name>
</gene>
<feature type="compositionally biased region" description="Basic residues" evidence="1">
    <location>
        <begin position="161"/>
        <end position="176"/>
    </location>
</feature>
<accession>A0A5C2RP67</accession>
<protein>
    <submittedName>
        <fullName evidence="2">Uncharacterized protein</fullName>
    </submittedName>
</protein>
<sequence>MIHGSSFAPDAPRSRRPELLIHATFSGRYNIVCSRVPSRSGIPVTYQSKIHHQAVHDIQRPLHQLPVVRRLPSPMSPSMRPRASSLFCARLRKNIYIYIYPIAKSHGRSLRRAFSSHPGCSSERISIQHASRHPFRTVRPTCSRFFVANVPAGAARLRAGRRRGSPLSWRRKRRRSGYPGAAAGSLR</sequence>